<dbReference type="InterPro" id="IPR002559">
    <property type="entry name" value="Transposase_11"/>
</dbReference>
<evidence type="ECO:0000313" key="2">
    <source>
        <dbReference type="EMBL" id="MBE9193585.1"/>
    </source>
</evidence>
<protein>
    <submittedName>
        <fullName evidence="2">Transposase</fullName>
    </submittedName>
</protein>
<proteinExistence type="predicted"/>
<dbReference type="InterPro" id="IPR012337">
    <property type="entry name" value="RNaseH-like_sf"/>
</dbReference>
<comment type="caution">
    <text evidence="2">The sequence shown here is derived from an EMBL/GenBank/DDBJ whole genome shotgun (WGS) entry which is preliminary data.</text>
</comment>
<accession>A0ABR9V1A1</accession>
<name>A0ABR9V1A1_9CHRO</name>
<keyword evidence="3" id="KW-1185">Reference proteome</keyword>
<evidence type="ECO:0000259" key="1">
    <source>
        <dbReference type="Pfam" id="PF01609"/>
    </source>
</evidence>
<dbReference type="RefSeq" id="WP_193934961.1">
    <property type="nucleotide sequence ID" value="NZ_CAWPMZ010000009.1"/>
</dbReference>
<evidence type="ECO:0000313" key="3">
    <source>
        <dbReference type="Proteomes" id="UP000651156"/>
    </source>
</evidence>
<dbReference type="EMBL" id="JADEWN010000107">
    <property type="protein sequence ID" value="MBE9193585.1"/>
    <property type="molecule type" value="Genomic_DNA"/>
</dbReference>
<reference evidence="2 3" key="1">
    <citation type="submission" date="2020-10" db="EMBL/GenBank/DDBJ databases">
        <authorList>
            <person name="Castelo-Branco R."/>
            <person name="Eusebio N."/>
            <person name="Adriana R."/>
            <person name="Vieira A."/>
            <person name="Brugerolle De Fraissinette N."/>
            <person name="Rezende De Castro R."/>
            <person name="Schneider M.P."/>
            <person name="Vasconcelos V."/>
            <person name="Leao P.N."/>
        </authorList>
    </citation>
    <scope>NUCLEOTIDE SEQUENCE [LARGE SCALE GENOMIC DNA]</scope>
    <source>
        <strain evidence="2 3">LEGE 06123</strain>
    </source>
</reference>
<gene>
    <name evidence="2" type="ORF">IQ230_25340</name>
</gene>
<dbReference type="Pfam" id="PF01609">
    <property type="entry name" value="DDE_Tnp_1"/>
    <property type="match status" value="1"/>
</dbReference>
<sequence>MSAILSQAQALVSTLKTLMPSTYQQDSLQALLGIFLEGQGVPLPEHCATKSASALSRFLNEYKWSTRQVIRAVRQAACKQILSHSRVGRRPTLQVIVDLTTLEKAGKFQEFNHLVRVYNGKRGLHIVMLYLVVGRCRVPWSFQVYRGKDTPTPTQLGLRLVRRLPKILTQHFKVLVLADTAFSSNEFVTKVRQLKHHVLVGIRCDRKLEDGRGIVHLHKRGQQVRLLGLKLPVYLSWYYLKRSDGKLEKRYILCTKVLKASTMTWWGRRRWAIEGFFKTAKHRFGLHRFGQQTLLGVYRWLVLSLTAYLLVHWVHLHASTNLLPDWSDAAQKALELLLPMMALLPMLVEIQRLQSLAKHHGIDINVTWCKI</sequence>
<organism evidence="2 3">
    <name type="scientific">Gloeocapsopsis crepidinum LEGE 06123</name>
    <dbReference type="NCBI Taxonomy" id="588587"/>
    <lineage>
        <taxon>Bacteria</taxon>
        <taxon>Bacillati</taxon>
        <taxon>Cyanobacteriota</taxon>
        <taxon>Cyanophyceae</taxon>
        <taxon>Oscillatoriophycideae</taxon>
        <taxon>Chroococcales</taxon>
        <taxon>Chroococcaceae</taxon>
        <taxon>Gloeocapsopsis</taxon>
    </lineage>
</organism>
<dbReference type="Proteomes" id="UP000651156">
    <property type="component" value="Unassembled WGS sequence"/>
</dbReference>
<dbReference type="SUPFAM" id="SSF53098">
    <property type="entry name" value="Ribonuclease H-like"/>
    <property type="match status" value="1"/>
</dbReference>
<feature type="domain" description="Transposase IS4-like" evidence="1">
    <location>
        <begin position="94"/>
        <end position="310"/>
    </location>
</feature>